<evidence type="ECO:0000313" key="9">
    <source>
        <dbReference type="Proteomes" id="UP000085678"/>
    </source>
</evidence>
<dbReference type="STRING" id="7574.A0A1S3JRQ5"/>
<comment type="catalytic activity">
    <reaction evidence="1">
        <text>beta-D-fructose 2,6-bisphosphate + H2O = beta-D-fructose 6-phosphate + phosphate</text>
        <dbReference type="Rhea" id="RHEA:17289"/>
        <dbReference type="ChEBI" id="CHEBI:15377"/>
        <dbReference type="ChEBI" id="CHEBI:43474"/>
        <dbReference type="ChEBI" id="CHEBI:57634"/>
        <dbReference type="ChEBI" id="CHEBI:58579"/>
        <dbReference type="EC" id="3.1.3.46"/>
    </reaction>
</comment>
<keyword evidence="9" id="KW-1185">Reference proteome</keyword>
<dbReference type="SMART" id="SM00855">
    <property type="entry name" value="PGAM"/>
    <property type="match status" value="1"/>
</dbReference>
<name>A0A1S3JRQ5_LINAN</name>
<dbReference type="GO" id="GO:0043456">
    <property type="term" value="P:regulation of pentose-phosphate shunt"/>
    <property type="evidence" value="ECO:0007669"/>
    <property type="project" value="TreeGrafter"/>
</dbReference>
<dbReference type="Gene3D" id="3.40.50.1240">
    <property type="entry name" value="Phosphoglycerate mutase-like"/>
    <property type="match status" value="2"/>
</dbReference>
<dbReference type="GO" id="GO:0045820">
    <property type="term" value="P:negative regulation of glycolytic process"/>
    <property type="evidence" value="ECO:0007669"/>
    <property type="project" value="TreeGrafter"/>
</dbReference>
<evidence type="ECO:0000256" key="7">
    <source>
        <dbReference type="PIRSR" id="PIRSR613078-2"/>
    </source>
</evidence>
<evidence type="ECO:0000256" key="6">
    <source>
        <dbReference type="PIRSR" id="PIRSR613078-1"/>
    </source>
</evidence>
<gene>
    <name evidence="10" type="primary">LOC106175520</name>
</gene>
<evidence type="ECO:0000256" key="4">
    <source>
        <dbReference type="ARBA" id="ARBA00040907"/>
    </source>
</evidence>
<feature type="compositionally biased region" description="Polar residues" evidence="8">
    <location>
        <begin position="253"/>
        <end position="262"/>
    </location>
</feature>
<dbReference type="RefSeq" id="XP_013413022.1">
    <property type="nucleotide sequence ID" value="XM_013557568.2"/>
</dbReference>
<evidence type="ECO:0000256" key="2">
    <source>
        <dbReference type="ARBA" id="ARBA00022801"/>
    </source>
</evidence>
<accession>A0A1S3JRQ5</accession>
<dbReference type="GO" id="GO:0004331">
    <property type="term" value="F:fructose-2,6-bisphosphate 2-phosphatase activity"/>
    <property type="evidence" value="ECO:0007669"/>
    <property type="project" value="UniProtKB-EC"/>
</dbReference>
<proteinExistence type="inferred from homology"/>
<dbReference type="PANTHER" id="PTHR46517:SF1">
    <property type="entry name" value="FRUCTOSE-2,6-BISPHOSPHATASE TIGAR"/>
    <property type="match status" value="1"/>
</dbReference>
<dbReference type="PROSITE" id="PS00175">
    <property type="entry name" value="PG_MUTASE"/>
    <property type="match status" value="1"/>
</dbReference>
<dbReference type="AlphaFoldDB" id="A0A1S3JRQ5"/>
<dbReference type="InterPro" id="IPR029033">
    <property type="entry name" value="His_PPase_superfam"/>
</dbReference>
<feature type="active site" description="Proton donor/acceptor" evidence="6">
    <location>
        <position position="87"/>
    </location>
</feature>
<dbReference type="InterPro" id="IPR001345">
    <property type="entry name" value="PG/BPGM_mutase_AS"/>
</dbReference>
<dbReference type="InterPro" id="IPR013078">
    <property type="entry name" value="His_Pase_superF_clade-1"/>
</dbReference>
<dbReference type="GeneID" id="106175520"/>
<dbReference type="PANTHER" id="PTHR46517">
    <property type="entry name" value="FRUCTOSE-2,6-BISPHOSPHATASE TIGAR"/>
    <property type="match status" value="1"/>
</dbReference>
<comment type="similarity">
    <text evidence="3">Belongs to the phosphoglycerate mutase family.</text>
</comment>
<dbReference type="OrthoDB" id="354304at2759"/>
<feature type="region of interest" description="Disordered" evidence="8">
    <location>
        <begin position="243"/>
        <end position="262"/>
    </location>
</feature>
<feature type="binding site" evidence="7">
    <location>
        <begin position="10"/>
        <end position="17"/>
    </location>
    <ligand>
        <name>substrate</name>
    </ligand>
</feature>
<evidence type="ECO:0000313" key="10">
    <source>
        <dbReference type="RefSeq" id="XP_013413022.1"/>
    </source>
</evidence>
<dbReference type="Pfam" id="PF00300">
    <property type="entry name" value="His_Phos_1"/>
    <property type="match status" value="1"/>
</dbReference>
<evidence type="ECO:0000256" key="5">
    <source>
        <dbReference type="ARBA" id="ARBA00042275"/>
    </source>
</evidence>
<feature type="binding site" evidence="7">
    <location>
        <position position="60"/>
    </location>
    <ligand>
        <name>substrate</name>
    </ligand>
</feature>
<dbReference type="InterPro" id="IPR051695">
    <property type="entry name" value="Phosphoglycerate_Mutase"/>
</dbReference>
<dbReference type="SUPFAM" id="SSF53254">
    <property type="entry name" value="Phosphoglycerate mutase-like"/>
    <property type="match status" value="1"/>
</dbReference>
<organism evidence="9 10">
    <name type="scientific">Lingula anatina</name>
    <name type="common">Brachiopod</name>
    <name type="synonym">Lingula unguis</name>
    <dbReference type="NCBI Taxonomy" id="7574"/>
    <lineage>
        <taxon>Eukaryota</taxon>
        <taxon>Metazoa</taxon>
        <taxon>Spiralia</taxon>
        <taxon>Lophotrochozoa</taxon>
        <taxon>Brachiopoda</taxon>
        <taxon>Linguliformea</taxon>
        <taxon>Lingulata</taxon>
        <taxon>Lingulida</taxon>
        <taxon>Linguloidea</taxon>
        <taxon>Lingulidae</taxon>
        <taxon>Lingula</taxon>
    </lineage>
</organism>
<sequence>MVVFTLTVIRHGETIANQKGIIQGQSDTELSDVGLKQAQLAASRLQYEPFTHVFSSDLSRARQTAQIIVEGSKACKCPISQDARLRERKFGIMEGKCVKEHKEMAQKAGKTVVTYTPLGAETTEQVRQRVILFFQELCQLIQRESQDEEPMVGQPCTIKRRRYGSTAYGANSPEGSVFPSDFPYEAEQHSTLTQQTQNKGSNKPIPNCDSQIDLVMTKGSTSSTTSGCSSMTDNEVQAAEISANGPDLDPQQPGRSGSPVFQHSTCDDADIKALVTSSSNAEAQQHYVCPNVSLSPLVEHRLERISSISSGRNSFDDGDVIPPIVANVLIASHGGCLKELIRHFVDDLECKVFGGRGHALRVSPNTGLSRFTITLSEFDDKPKVTCLLIHDKDHLNGYELDTETEGNL</sequence>
<evidence type="ECO:0000256" key="1">
    <source>
        <dbReference type="ARBA" id="ARBA00000464"/>
    </source>
</evidence>
<evidence type="ECO:0000256" key="8">
    <source>
        <dbReference type="SAM" id="MobiDB-lite"/>
    </source>
</evidence>
<evidence type="ECO:0000256" key="3">
    <source>
        <dbReference type="ARBA" id="ARBA00038362"/>
    </source>
</evidence>
<dbReference type="InParanoid" id="A0A1S3JRQ5"/>
<keyword evidence="2" id="KW-0378">Hydrolase</keyword>
<dbReference type="GO" id="GO:0005829">
    <property type="term" value="C:cytosol"/>
    <property type="evidence" value="ECO:0007669"/>
    <property type="project" value="TreeGrafter"/>
</dbReference>
<dbReference type="Proteomes" id="UP000085678">
    <property type="component" value="Unplaced"/>
</dbReference>
<protein>
    <recommendedName>
        <fullName evidence="4">Fructose-2,6-bisphosphatase TIGAR</fullName>
    </recommendedName>
    <alternativeName>
        <fullName evidence="5">TP53-induced glycolysis and apoptosis regulator</fullName>
    </alternativeName>
</protein>
<dbReference type="KEGG" id="lak:106175520"/>
<reference evidence="10" key="2">
    <citation type="submission" date="2025-08" db="UniProtKB">
        <authorList>
            <consortium name="RefSeq"/>
        </authorList>
    </citation>
    <scope>IDENTIFICATION</scope>
</reference>
<feature type="active site" description="Tele-phosphohistidine intermediate" evidence="6">
    <location>
        <position position="11"/>
    </location>
</feature>
<reference evidence="10" key="1">
    <citation type="journal article" date="2015" name="Nat. Commun.">
        <title>The Lingula genome provides insights into brachiopod evolution and the origin of phosphate biomineralization.</title>
        <authorList>
            <person name="Luo Y.J."/>
            <person name="Takeuchi T."/>
            <person name="Koyanagi R."/>
            <person name="Yamada L."/>
            <person name="Kanda M."/>
            <person name="Khalturina M."/>
            <person name="Fujie M."/>
            <person name="Yamasaki S.I."/>
            <person name="Endo K."/>
            <person name="Satoh N."/>
        </authorList>
    </citation>
    <scope>NUCLEOTIDE SEQUENCE</scope>
</reference>
<dbReference type="CDD" id="cd07067">
    <property type="entry name" value="HP_PGM_like"/>
    <property type="match status" value="1"/>
</dbReference>